<keyword evidence="1" id="KW-0805">Transcription regulation</keyword>
<gene>
    <name evidence="5" type="ORF">SAMN02745887_01765</name>
</gene>
<dbReference type="InterPro" id="IPR050679">
    <property type="entry name" value="Bact_HTH_transcr_reg"/>
</dbReference>
<dbReference type="GO" id="GO:0003677">
    <property type="term" value="F:DNA binding"/>
    <property type="evidence" value="ECO:0007669"/>
    <property type="project" value="UniProtKB-KW"/>
</dbReference>
<dbReference type="SMART" id="SM00345">
    <property type="entry name" value="HTH_GNTR"/>
    <property type="match status" value="1"/>
</dbReference>
<dbReference type="RefSeq" id="WP_072428283.1">
    <property type="nucleotide sequence ID" value="NZ_FPKR01000006.1"/>
</dbReference>
<keyword evidence="3" id="KW-0804">Transcription</keyword>
<dbReference type="CDD" id="cd07377">
    <property type="entry name" value="WHTH_GntR"/>
    <property type="match status" value="1"/>
</dbReference>
<dbReference type="Gene3D" id="3.40.1410.10">
    <property type="entry name" value="Chorismate lyase-like"/>
    <property type="match status" value="1"/>
</dbReference>
<keyword evidence="6" id="KW-1185">Reference proteome</keyword>
<evidence type="ECO:0000259" key="4">
    <source>
        <dbReference type="PROSITE" id="PS50949"/>
    </source>
</evidence>
<dbReference type="EMBL" id="FPKR01000006">
    <property type="protein sequence ID" value="SFZ75845.1"/>
    <property type="molecule type" value="Genomic_DNA"/>
</dbReference>
<name>A0A1K2HGJ5_9NEIS</name>
<dbReference type="AlphaFoldDB" id="A0A1K2HGJ5"/>
<feature type="domain" description="HTH gntR-type" evidence="4">
    <location>
        <begin position="20"/>
        <end position="88"/>
    </location>
</feature>
<dbReference type="STRING" id="1121279.SAMN02745887_01765"/>
<dbReference type="SMART" id="SM00866">
    <property type="entry name" value="UTRA"/>
    <property type="match status" value="1"/>
</dbReference>
<sequence length="248" mass="27226">MDKAREAALLALKPDADSSTPLYLQVASKLSSAISTGLWQADEALPSERVLCEMLDISRVTARKAMDILFEQGLIVRRQGSGTYIAPRLVQPLSRLTSFSEEIRSRGFAPASRWLSRITGIASQEEVLRLGLSPAANVARLKRLRMADDTVMAVETSTLPSRYLPDPAAVGDSLYSYLDSHGTPVTRALQHIKAVNASDEIAQLAGIPSGTAMLMITRIGYLESGLPVELTYSYCRNDYYDFVAELRR</sequence>
<dbReference type="PANTHER" id="PTHR44846">
    <property type="entry name" value="MANNOSYL-D-GLYCERATE TRANSPORT/METABOLISM SYSTEM REPRESSOR MNGR-RELATED"/>
    <property type="match status" value="1"/>
</dbReference>
<proteinExistence type="predicted"/>
<dbReference type="SUPFAM" id="SSF64288">
    <property type="entry name" value="Chorismate lyase-like"/>
    <property type="match status" value="1"/>
</dbReference>
<dbReference type="InterPro" id="IPR000524">
    <property type="entry name" value="Tscrpt_reg_HTH_GntR"/>
</dbReference>
<dbReference type="Proteomes" id="UP000186513">
    <property type="component" value="Unassembled WGS sequence"/>
</dbReference>
<dbReference type="InterPro" id="IPR028978">
    <property type="entry name" value="Chorismate_lyase_/UTRA_dom_sf"/>
</dbReference>
<dbReference type="GO" id="GO:0045892">
    <property type="term" value="P:negative regulation of DNA-templated transcription"/>
    <property type="evidence" value="ECO:0007669"/>
    <property type="project" value="TreeGrafter"/>
</dbReference>
<dbReference type="InterPro" id="IPR036390">
    <property type="entry name" value="WH_DNA-bd_sf"/>
</dbReference>
<dbReference type="InterPro" id="IPR036388">
    <property type="entry name" value="WH-like_DNA-bd_sf"/>
</dbReference>
<dbReference type="Pfam" id="PF00392">
    <property type="entry name" value="GntR"/>
    <property type="match status" value="1"/>
</dbReference>
<evidence type="ECO:0000256" key="2">
    <source>
        <dbReference type="ARBA" id="ARBA00023125"/>
    </source>
</evidence>
<dbReference type="PROSITE" id="PS50949">
    <property type="entry name" value="HTH_GNTR"/>
    <property type="match status" value="1"/>
</dbReference>
<dbReference type="Gene3D" id="1.10.10.10">
    <property type="entry name" value="Winged helix-like DNA-binding domain superfamily/Winged helix DNA-binding domain"/>
    <property type="match status" value="1"/>
</dbReference>
<reference evidence="5 6" key="1">
    <citation type="submission" date="2016-11" db="EMBL/GenBank/DDBJ databases">
        <authorList>
            <person name="Jaros S."/>
            <person name="Januszkiewicz K."/>
            <person name="Wedrychowicz H."/>
        </authorList>
    </citation>
    <scope>NUCLEOTIDE SEQUENCE [LARGE SCALE GENOMIC DNA]</scope>
    <source>
        <strain evidence="5 6">DSM 18899</strain>
    </source>
</reference>
<protein>
    <submittedName>
        <fullName evidence="5">Transcriptional regulator, GntR family</fullName>
    </submittedName>
</protein>
<dbReference type="PRINTS" id="PR00035">
    <property type="entry name" value="HTHGNTR"/>
</dbReference>
<evidence type="ECO:0000256" key="3">
    <source>
        <dbReference type="ARBA" id="ARBA00023163"/>
    </source>
</evidence>
<evidence type="ECO:0000313" key="6">
    <source>
        <dbReference type="Proteomes" id="UP000186513"/>
    </source>
</evidence>
<dbReference type="PANTHER" id="PTHR44846:SF1">
    <property type="entry name" value="MANNOSYL-D-GLYCERATE TRANSPORT_METABOLISM SYSTEM REPRESSOR MNGR-RELATED"/>
    <property type="match status" value="1"/>
</dbReference>
<organism evidence="5 6">
    <name type="scientific">Chitinimonas taiwanensis DSM 18899</name>
    <dbReference type="NCBI Taxonomy" id="1121279"/>
    <lineage>
        <taxon>Bacteria</taxon>
        <taxon>Pseudomonadati</taxon>
        <taxon>Pseudomonadota</taxon>
        <taxon>Betaproteobacteria</taxon>
        <taxon>Neisseriales</taxon>
        <taxon>Chitinibacteraceae</taxon>
        <taxon>Chitinimonas</taxon>
    </lineage>
</organism>
<accession>A0A1K2HGJ5</accession>
<dbReference type="InterPro" id="IPR011663">
    <property type="entry name" value="UTRA"/>
</dbReference>
<keyword evidence="2" id="KW-0238">DNA-binding</keyword>
<evidence type="ECO:0000256" key="1">
    <source>
        <dbReference type="ARBA" id="ARBA00023015"/>
    </source>
</evidence>
<evidence type="ECO:0000313" key="5">
    <source>
        <dbReference type="EMBL" id="SFZ75845.1"/>
    </source>
</evidence>
<dbReference type="SUPFAM" id="SSF46785">
    <property type="entry name" value="Winged helix' DNA-binding domain"/>
    <property type="match status" value="1"/>
</dbReference>
<dbReference type="OrthoDB" id="6626198at2"/>
<dbReference type="GO" id="GO:0003700">
    <property type="term" value="F:DNA-binding transcription factor activity"/>
    <property type="evidence" value="ECO:0007669"/>
    <property type="project" value="InterPro"/>
</dbReference>
<dbReference type="Pfam" id="PF07702">
    <property type="entry name" value="UTRA"/>
    <property type="match status" value="1"/>
</dbReference>